<evidence type="ECO:0000256" key="1">
    <source>
        <dbReference type="SAM" id="SignalP"/>
    </source>
</evidence>
<keyword evidence="1" id="KW-0732">Signal</keyword>
<name>A0AAW7Z4J0_9ALTE</name>
<organism evidence="2 3">
    <name type="scientific">Alteromonas stellipolaris</name>
    <dbReference type="NCBI Taxonomy" id="233316"/>
    <lineage>
        <taxon>Bacteria</taxon>
        <taxon>Pseudomonadati</taxon>
        <taxon>Pseudomonadota</taxon>
        <taxon>Gammaproteobacteria</taxon>
        <taxon>Alteromonadales</taxon>
        <taxon>Alteromonadaceae</taxon>
        <taxon>Alteromonas/Salinimonas group</taxon>
        <taxon>Alteromonas</taxon>
    </lineage>
</organism>
<dbReference type="AlphaFoldDB" id="A0AAW7Z4J0"/>
<evidence type="ECO:0008006" key="4">
    <source>
        <dbReference type="Google" id="ProtNLM"/>
    </source>
</evidence>
<comment type="caution">
    <text evidence="2">The sequence shown here is derived from an EMBL/GenBank/DDBJ whole genome shotgun (WGS) entry which is preliminary data.</text>
</comment>
<feature type="chain" id="PRO_5043790483" description="Porin" evidence="1">
    <location>
        <begin position="21"/>
        <end position="395"/>
    </location>
</feature>
<sequence length="395" mass="45356">MIKSIALFVSSITASFSLLANTEITGSAGGELRYFMQDALYEVQERTYGSVFFSPETYTEWNDGEDSLLFKPFFRADQHDEERTHFDVRELQWMHVADTWETKVGIGKVFWGQTESIHLVDIVNQTDAIEAVDGEDKLGQPMVNVSYFSDFGTFSAFVLPYFRERTFESADGRLRPPIAVGEALYESDGEQSHVDYALRWQSSISDWEVGLSYFSGTSREPELVTTINEEGQPEILPYYAQISQVGVDLLTVYGAWLLKFESIYREGQSEDFTAVVTGFEYTTQGVFDTQYGLGVLSEYQFDEREDNFFAVGQNDLMVGLRFIFNDIDGTEVLMGYVQDLDESSTSSAFIEASSRISPHWRWKLDGYFFSSDDTDDTFYFLRRDDHLQFTLEYFF</sequence>
<evidence type="ECO:0000313" key="3">
    <source>
        <dbReference type="Proteomes" id="UP001170717"/>
    </source>
</evidence>
<accession>A0AAW7Z4J0</accession>
<reference evidence="2" key="1">
    <citation type="submission" date="2023-07" db="EMBL/GenBank/DDBJ databases">
        <title>Genome content predicts the carbon catabolic preferences of heterotrophic bacteria.</title>
        <authorList>
            <person name="Gralka M."/>
        </authorList>
    </citation>
    <scope>NUCLEOTIDE SEQUENCE</scope>
    <source>
        <strain evidence="2">F2M12</strain>
    </source>
</reference>
<evidence type="ECO:0000313" key="2">
    <source>
        <dbReference type="EMBL" id="MDO6577856.1"/>
    </source>
</evidence>
<dbReference type="EMBL" id="JAUOQI010000006">
    <property type="protein sequence ID" value="MDO6577856.1"/>
    <property type="molecule type" value="Genomic_DNA"/>
</dbReference>
<feature type="signal peptide" evidence="1">
    <location>
        <begin position="1"/>
        <end position="20"/>
    </location>
</feature>
<dbReference type="Proteomes" id="UP001170717">
    <property type="component" value="Unassembled WGS sequence"/>
</dbReference>
<dbReference type="RefSeq" id="WP_138118207.1">
    <property type="nucleotide sequence ID" value="NZ_CAXIBE010000049.1"/>
</dbReference>
<proteinExistence type="predicted"/>
<protein>
    <recommendedName>
        <fullName evidence="4">Porin</fullName>
    </recommendedName>
</protein>
<gene>
    <name evidence="2" type="ORF">Q4527_10660</name>
</gene>